<sequence length="1494" mass="166290">MARRRTIFKNKWITPPKEVHEDYTGRNVIVTGASSGIGVEAVFKFAKLGAAKVIIAVRDLKRGELAKSALEARLGCRDQLEVWELDMMSYDSVEAFANRANELDHLDIAVLNAGTRRVKFIQSKHGWEEDIQVNTLSTTLLAILLLPKLKESKQHTGKIPILEFVNSGQHQNAVVAPEVRQKPSVLDHYNKKENHKEGSQYSFSKVFLMYATKKLADEISSGDVIITSVCPGWVNTDLGRDHFFPGVHILAFFFIFLFMRTSAVAANMVLSGTTQGEGLHGRFWQHDKIQPNGPSLTGPEMKELSARMWVEILDALDKDVAGVNKAVDAALSKQRKLPAAHAPSSLFRYLFPRSRARARLHLSKLRHETFPSLKQNAKSRIYKYIVYRQAVKARGKQTIFQRLRDYTRRLSGRSYLEDAARLRRQQIAKRPGNTESGSRAMTYQESYEAREPGTRRRKLAGYLKAANELRQTYTQQYASNWSTKEAQYDYEDDTPGGFPDAAVVRSGREEMILFPSYARRHIKRKPEAQPGTIQETEGEGRDQQWNNYEDDNAVVDVDMSRKQRLFIGLARQLVGVQAPATPSTSSGDNSRDTSPQRHGFRERAHLRDAQQDEAIAAKEAEEILRRGEREARAAARGAYSEKPAKDMDDTQLYRTETGSSTRPNNGRTHQLAHSTSKDSMRRSWNQPSEMSPSELAEANARLMARLRHFLAIPMANTPISVFFYNENISKQRTVYTDAAGHFTSDKLSATEEVIVTASQGISHSAIGSGAREIFRNVFIRDLVDLTIDGVREWYNRMAELGLYPVISKYFDGMLQGIFEPVAERKKVTLDKIARDFPERNFILIGDSGEADLEVYTDFVLENPGRVVAVFIRDVTTTDSPGFFDPSTGFSPGDHSSSSTQRTSGGSSAASTKARPPSEETDPELRAAIAASLRDMDADNSKRSKSTFPQTNNEQQPKLPARKPSSQSISPRDSPANLIDLSSDDEADNERHRSSAGSNVIALRSPSSESTSFNTLSSSNPRPQPPKPRKTSTAVGQSSPLAQQDHATKSANTSAPFRPPVGPKPSVSFQSQASQDQQSYAGMARDKLWSVYSNLPALRSTEEPGSNASSLDVTGVRKGPPPPPPRRGNRDTASSAASYVSSKASSAWQHAPSMPYHTRPQVTSAQTSQPFSTAVPRQGINRTSTGSTLSGAAGEQYGTKKEQLWRQRWAHAEQVLGEQGVILRGWRVGSDIMGEAESIVKDAEKKFKRDERRSEGLIHIKFDNTHFEIRLTMNVPLHRPSSKGKPTDPKLREKVKEEVKNETNKDGGGKGQWSAWKASKLSKEYEKKGGGYENEAGSKNEPKKGAPQQKSKGKKKAEEKEEKQEDKKEETEKPKEEEPSKEDDKDEGKKEDDEEKENKDGEEQQEEEEEAPPSAQKPKANTGAKKTGAKAGAKKAEKSAEPKKSAAPKKEAKERTEGTRKSTRVAGKRKTYDEDEDDGEEEEKSTKAKAKKSKA</sequence>
<keyword evidence="5" id="KW-1185">Reference proteome</keyword>
<feature type="compositionally biased region" description="Low complexity" evidence="1">
    <location>
        <begin position="1004"/>
        <end position="1020"/>
    </location>
</feature>
<feature type="compositionally biased region" description="Low complexity" evidence="1">
    <location>
        <begin position="1132"/>
        <end position="1146"/>
    </location>
</feature>
<feature type="compositionally biased region" description="Basic and acidic residues" evidence="1">
    <location>
        <begin position="589"/>
        <end position="609"/>
    </location>
</feature>
<keyword evidence="2" id="KW-1133">Transmembrane helix</keyword>
<accession>A0A177E0Q7</accession>
<dbReference type="SUPFAM" id="SSF51735">
    <property type="entry name" value="NAD(P)-binding Rossmann-fold domains"/>
    <property type="match status" value="1"/>
</dbReference>
<dbReference type="InterPro" id="IPR002347">
    <property type="entry name" value="SDR_fam"/>
</dbReference>
<dbReference type="PANTHER" id="PTHR28208:SF3">
    <property type="entry name" value="PHOSPHATIDATE PHOSPHATASE APP1"/>
    <property type="match status" value="1"/>
</dbReference>
<dbReference type="Gene3D" id="3.40.50.720">
    <property type="entry name" value="NAD(P)-binding Rossmann-like Domain"/>
    <property type="match status" value="1"/>
</dbReference>
<dbReference type="OMA" id="WNNYEDD"/>
<dbReference type="InterPro" id="IPR052935">
    <property type="entry name" value="Mg2+_PAP"/>
</dbReference>
<dbReference type="Pfam" id="PF09949">
    <property type="entry name" value="APP1_cat"/>
    <property type="match status" value="1"/>
</dbReference>
<keyword evidence="2" id="KW-0812">Transmembrane</keyword>
<feature type="compositionally biased region" description="Polar residues" evidence="1">
    <location>
        <begin position="682"/>
        <end position="691"/>
    </location>
</feature>
<dbReference type="EMBL" id="KV441470">
    <property type="protein sequence ID" value="OAG25338.1"/>
    <property type="molecule type" value="Genomic_DNA"/>
</dbReference>
<feature type="transmembrane region" description="Helical" evidence="2">
    <location>
        <begin position="249"/>
        <end position="270"/>
    </location>
</feature>
<feature type="region of interest" description="Disordered" evidence="1">
    <location>
        <begin position="882"/>
        <end position="1079"/>
    </location>
</feature>
<feature type="region of interest" description="Disordered" evidence="1">
    <location>
        <begin position="1098"/>
        <end position="1195"/>
    </location>
</feature>
<feature type="region of interest" description="Disordered" evidence="1">
    <location>
        <begin position="577"/>
        <end position="609"/>
    </location>
</feature>
<feature type="compositionally biased region" description="Basic and acidic residues" evidence="1">
    <location>
        <begin position="1433"/>
        <end position="1459"/>
    </location>
</feature>
<feature type="compositionally biased region" description="Polar residues" evidence="1">
    <location>
        <begin position="945"/>
        <end position="955"/>
    </location>
</feature>
<feature type="compositionally biased region" description="Polar residues" evidence="1">
    <location>
        <begin position="433"/>
        <end position="445"/>
    </location>
</feature>
<feature type="region of interest" description="Disordered" evidence="1">
    <location>
        <begin position="1276"/>
        <end position="1494"/>
    </location>
</feature>
<organism evidence="4 5">
    <name type="scientific">Alternaria alternata</name>
    <name type="common">Alternaria rot fungus</name>
    <name type="synonym">Torula alternata</name>
    <dbReference type="NCBI Taxonomy" id="5599"/>
    <lineage>
        <taxon>Eukaryota</taxon>
        <taxon>Fungi</taxon>
        <taxon>Dikarya</taxon>
        <taxon>Ascomycota</taxon>
        <taxon>Pezizomycotina</taxon>
        <taxon>Dothideomycetes</taxon>
        <taxon>Pleosporomycetidae</taxon>
        <taxon>Pleosporales</taxon>
        <taxon>Pleosporineae</taxon>
        <taxon>Pleosporaceae</taxon>
        <taxon>Alternaria</taxon>
        <taxon>Alternaria sect. Alternaria</taxon>
        <taxon>Alternaria alternata complex</taxon>
    </lineage>
</organism>
<dbReference type="RefSeq" id="XP_018390759.1">
    <property type="nucleotide sequence ID" value="XM_018526400.1"/>
</dbReference>
<evidence type="ECO:0000256" key="1">
    <source>
        <dbReference type="SAM" id="MobiDB-lite"/>
    </source>
</evidence>
<dbReference type="PANTHER" id="PTHR28208">
    <property type="entry name" value="PHOSPHATIDATE PHOSPHATASE APP1"/>
    <property type="match status" value="1"/>
</dbReference>
<dbReference type="InterPro" id="IPR019236">
    <property type="entry name" value="APP1_cat"/>
</dbReference>
<dbReference type="KEGG" id="aalt:CC77DRAFT_1027896"/>
<evidence type="ECO:0000313" key="4">
    <source>
        <dbReference type="EMBL" id="OAG25338.1"/>
    </source>
</evidence>
<feature type="compositionally biased region" description="Basic and acidic residues" evidence="1">
    <location>
        <begin position="1320"/>
        <end position="1343"/>
    </location>
</feature>
<feature type="region of interest" description="Disordered" evidence="1">
    <location>
        <begin position="522"/>
        <end position="547"/>
    </location>
</feature>
<dbReference type="Proteomes" id="UP000077248">
    <property type="component" value="Unassembled WGS sequence"/>
</dbReference>
<evidence type="ECO:0000313" key="5">
    <source>
        <dbReference type="Proteomes" id="UP000077248"/>
    </source>
</evidence>
<dbReference type="VEuPathDB" id="FungiDB:CC77DRAFT_1027896"/>
<name>A0A177E0Q7_ALTAL</name>
<feature type="region of interest" description="Disordered" evidence="1">
    <location>
        <begin position="634"/>
        <end position="692"/>
    </location>
</feature>
<feature type="compositionally biased region" description="Low complexity" evidence="1">
    <location>
        <begin position="1065"/>
        <end position="1078"/>
    </location>
</feature>
<feature type="domain" description="Phosphatidate phosphatase APP1 catalytic" evidence="3">
    <location>
        <begin position="811"/>
        <end position="873"/>
    </location>
</feature>
<dbReference type="InterPro" id="IPR036291">
    <property type="entry name" value="NAD(P)-bd_dom_sf"/>
</dbReference>
<feature type="compositionally biased region" description="Low complexity" evidence="1">
    <location>
        <begin position="1411"/>
        <end position="1430"/>
    </location>
</feature>
<dbReference type="GeneID" id="29111994"/>
<reference evidence="4 5" key="1">
    <citation type="submission" date="2016-05" db="EMBL/GenBank/DDBJ databases">
        <title>Comparative analysis of secretome profiles of manganese(II)-oxidizing ascomycete fungi.</title>
        <authorList>
            <consortium name="DOE Joint Genome Institute"/>
            <person name="Zeiner C.A."/>
            <person name="Purvine S.O."/>
            <person name="Zink E.M."/>
            <person name="Wu S."/>
            <person name="Pasa-Tolic L."/>
            <person name="Chaput D.L."/>
            <person name="Haridas S."/>
            <person name="Grigoriev I.V."/>
            <person name="Santelli C.M."/>
            <person name="Hansel C.M."/>
        </authorList>
    </citation>
    <scope>NUCLEOTIDE SEQUENCE [LARGE SCALE GENOMIC DNA]</scope>
    <source>
        <strain evidence="4 5">SRC1lrK2f</strain>
    </source>
</reference>
<feature type="compositionally biased region" description="Low complexity" evidence="1">
    <location>
        <begin position="895"/>
        <end position="914"/>
    </location>
</feature>
<feature type="compositionally biased region" description="Acidic residues" evidence="1">
    <location>
        <begin position="1472"/>
        <end position="1482"/>
    </location>
</feature>
<dbReference type="Pfam" id="PF00106">
    <property type="entry name" value="adh_short"/>
    <property type="match status" value="1"/>
</dbReference>
<evidence type="ECO:0000256" key="2">
    <source>
        <dbReference type="SAM" id="Phobius"/>
    </source>
</evidence>
<feature type="compositionally biased region" description="Polar residues" evidence="1">
    <location>
        <begin position="1102"/>
        <end position="1111"/>
    </location>
</feature>
<dbReference type="GO" id="GO:0008195">
    <property type="term" value="F:phosphatidate phosphatase activity"/>
    <property type="evidence" value="ECO:0007669"/>
    <property type="project" value="InterPro"/>
</dbReference>
<feature type="compositionally biased region" description="Polar residues" evidence="1">
    <location>
        <begin position="1159"/>
        <end position="1171"/>
    </location>
</feature>
<proteinExistence type="predicted"/>
<feature type="compositionally biased region" description="Polar residues" evidence="1">
    <location>
        <begin position="1179"/>
        <end position="1189"/>
    </location>
</feature>
<keyword evidence="2" id="KW-0472">Membrane</keyword>
<feature type="region of interest" description="Disordered" evidence="1">
    <location>
        <begin position="427"/>
        <end position="454"/>
    </location>
</feature>
<feature type="compositionally biased region" description="Basic and acidic residues" evidence="1">
    <location>
        <begin position="1355"/>
        <end position="1401"/>
    </location>
</feature>
<feature type="compositionally biased region" description="Polar residues" evidence="1">
    <location>
        <begin position="652"/>
        <end position="674"/>
    </location>
</feature>
<dbReference type="GO" id="GO:0030479">
    <property type="term" value="C:actin cortical patch"/>
    <property type="evidence" value="ECO:0007669"/>
    <property type="project" value="TreeGrafter"/>
</dbReference>
<protein>
    <recommendedName>
        <fullName evidence="3">Phosphatidate phosphatase APP1 catalytic domain-containing protein</fullName>
    </recommendedName>
</protein>
<evidence type="ECO:0000259" key="3">
    <source>
        <dbReference type="Pfam" id="PF09949"/>
    </source>
</evidence>
<dbReference type="PRINTS" id="PR00081">
    <property type="entry name" value="GDHRDH"/>
</dbReference>
<gene>
    <name evidence="4" type="ORF">CC77DRAFT_1027896</name>
</gene>
<feature type="compositionally biased region" description="Basic and acidic residues" evidence="1">
    <location>
        <begin position="1284"/>
        <end position="1307"/>
    </location>
</feature>
<dbReference type="Gene3D" id="6.10.140.100">
    <property type="match status" value="1"/>
</dbReference>
<feature type="compositionally biased region" description="Polar residues" evidence="1">
    <location>
        <begin position="1030"/>
        <end position="1041"/>
    </location>
</feature>